<organism evidence="7 8">
    <name type="scientific">Flammeovirga pacifica</name>
    <dbReference type="NCBI Taxonomy" id="915059"/>
    <lineage>
        <taxon>Bacteria</taxon>
        <taxon>Pseudomonadati</taxon>
        <taxon>Bacteroidota</taxon>
        <taxon>Cytophagia</taxon>
        <taxon>Cytophagales</taxon>
        <taxon>Flammeovirgaceae</taxon>
        <taxon>Flammeovirga</taxon>
    </lineage>
</organism>
<evidence type="ECO:0000313" key="7">
    <source>
        <dbReference type="EMBL" id="OHX68522.1"/>
    </source>
</evidence>
<dbReference type="InterPro" id="IPR002130">
    <property type="entry name" value="Cyclophilin-type_PPIase_dom"/>
</dbReference>
<sequence>MPKLDDTNAMKELKWYGEENRDSVVLISTRLGDIKIKLYNDTWRHRSSFIMLTKRGYFNESQFYRVVPQFIAQGGDSDEPDFRIKKRSFGKWHLPNEIYPRKHIHKRGAVSAAREYKNNPKRESTPFDFFIVQGDKVTDNDLAFSEQENGLDYTDAQKRIYKKIGGTPHLDGMHTVFGEVIEGMDVVDKISKEKTEGEWPLEIVTIQAKTVTK</sequence>
<protein>
    <recommendedName>
        <fullName evidence="3">peptidylprolyl isomerase</fullName>
        <ecNumber evidence="3">5.2.1.8</ecNumber>
    </recommendedName>
</protein>
<dbReference type="PIRSF" id="PIRSF001467">
    <property type="entry name" value="Peptidylpro_ismrse"/>
    <property type="match status" value="1"/>
</dbReference>
<dbReference type="Gene3D" id="2.40.100.10">
    <property type="entry name" value="Cyclophilin-like"/>
    <property type="match status" value="1"/>
</dbReference>
<dbReference type="EC" id="5.2.1.8" evidence="3"/>
<dbReference type="InterPro" id="IPR024936">
    <property type="entry name" value="Cyclophilin-type_PPIase"/>
</dbReference>
<proteinExistence type="inferred from homology"/>
<dbReference type="Pfam" id="PF00160">
    <property type="entry name" value="Pro_isomerase"/>
    <property type="match status" value="1"/>
</dbReference>
<keyword evidence="8" id="KW-1185">Reference proteome</keyword>
<evidence type="ECO:0000259" key="6">
    <source>
        <dbReference type="PROSITE" id="PS50072"/>
    </source>
</evidence>
<dbReference type="CDD" id="cd00317">
    <property type="entry name" value="cyclophilin"/>
    <property type="match status" value="1"/>
</dbReference>
<dbReference type="SUPFAM" id="SSF50891">
    <property type="entry name" value="Cyclophilin-like"/>
    <property type="match status" value="1"/>
</dbReference>
<dbReference type="GO" id="GO:0003755">
    <property type="term" value="F:peptidyl-prolyl cis-trans isomerase activity"/>
    <property type="evidence" value="ECO:0007669"/>
    <property type="project" value="UniProtKB-KW"/>
</dbReference>
<accession>A0A1S1Z5L8</accession>
<evidence type="ECO:0000256" key="3">
    <source>
        <dbReference type="ARBA" id="ARBA00013194"/>
    </source>
</evidence>
<gene>
    <name evidence="7" type="ORF">NH26_10455</name>
</gene>
<dbReference type="STRING" id="915059.NH26_10455"/>
<dbReference type="PANTHER" id="PTHR45625">
    <property type="entry name" value="PEPTIDYL-PROLYL CIS-TRANS ISOMERASE-RELATED"/>
    <property type="match status" value="1"/>
</dbReference>
<dbReference type="InterPro" id="IPR044666">
    <property type="entry name" value="Cyclophilin_A-like"/>
</dbReference>
<dbReference type="EMBL" id="JRYR02000001">
    <property type="protein sequence ID" value="OHX68522.1"/>
    <property type="molecule type" value="Genomic_DNA"/>
</dbReference>
<dbReference type="AlphaFoldDB" id="A0A1S1Z5L8"/>
<comment type="caution">
    <text evidence="7">The sequence shown here is derived from an EMBL/GenBank/DDBJ whole genome shotgun (WGS) entry which is preliminary data.</text>
</comment>
<evidence type="ECO:0000256" key="5">
    <source>
        <dbReference type="ARBA" id="ARBA00023235"/>
    </source>
</evidence>
<comment type="function">
    <text evidence="1">PPIases accelerate the folding of proteins. It catalyzes the cis-trans isomerization of proline imidic peptide bonds in oligopeptides.</text>
</comment>
<keyword evidence="4" id="KW-0697">Rotamase</keyword>
<dbReference type="InterPro" id="IPR029000">
    <property type="entry name" value="Cyclophilin-like_dom_sf"/>
</dbReference>
<dbReference type="PANTHER" id="PTHR45625:SF4">
    <property type="entry name" value="PEPTIDYLPROLYL ISOMERASE DOMAIN AND WD REPEAT-CONTAINING PROTEIN 1"/>
    <property type="match status" value="1"/>
</dbReference>
<name>A0A1S1Z5L8_FLAPC</name>
<evidence type="ECO:0000256" key="1">
    <source>
        <dbReference type="ARBA" id="ARBA00002388"/>
    </source>
</evidence>
<evidence type="ECO:0000256" key="2">
    <source>
        <dbReference type="ARBA" id="ARBA00007365"/>
    </source>
</evidence>
<evidence type="ECO:0000256" key="4">
    <source>
        <dbReference type="ARBA" id="ARBA00023110"/>
    </source>
</evidence>
<evidence type="ECO:0000313" key="8">
    <source>
        <dbReference type="Proteomes" id="UP000179797"/>
    </source>
</evidence>
<reference evidence="7 8" key="1">
    <citation type="journal article" date="2012" name="Int. J. Syst. Evol. Microbiol.">
        <title>Flammeovirga pacifica sp. nov., isolated from deep-sea sediment.</title>
        <authorList>
            <person name="Xu H."/>
            <person name="Fu Y."/>
            <person name="Yang N."/>
            <person name="Ding Z."/>
            <person name="Lai Q."/>
            <person name="Zeng R."/>
        </authorList>
    </citation>
    <scope>NUCLEOTIDE SEQUENCE [LARGE SCALE GENOMIC DNA]</scope>
    <source>
        <strain evidence="8">DSM 24597 / LMG 26175 / WPAGA1</strain>
    </source>
</reference>
<feature type="domain" description="PPIase cyclophilin-type" evidence="6">
    <location>
        <begin position="31"/>
        <end position="211"/>
    </location>
</feature>
<keyword evidence="5" id="KW-0413">Isomerase</keyword>
<comment type="similarity">
    <text evidence="2">Belongs to the cyclophilin-type PPIase family.</text>
</comment>
<dbReference type="Proteomes" id="UP000179797">
    <property type="component" value="Unassembled WGS sequence"/>
</dbReference>
<dbReference type="PROSITE" id="PS50072">
    <property type="entry name" value="CSA_PPIASE_2"/>
    <property type="match status" value="1"/>
</dbReference>